<sequence>MEASKEESEGGAHQADGTTVAAGAESAVASAVTSMSSLEAAMASSVAMTVASKELRSHSTEAPKQTPPPSAGRKKRDHLPEPEEEDDNVGSGMPVGGWARRTRGCLFKAVEDEKAAKAPARTDLRPRSSPSPPGSSSQGSMRY</sequence>
<reference evidence="3" key="1">
    <citation type="submission" date="2021-01" db="EMBL/GenBank/DDBJ databases">
        <authorList>
            <person name="Corre E."/>
            <person name="Pelletier E."/>
            <person name="Niang G."/>
            <person name="Scheremetjew M."/>
            <person name="Finn R."/>
            <person name="Kale V."/>
            <person name="Holt S."/>
            <person name="Cochrane G."/>
            <person name="Meng A."/>
            <person name="Brown T."/>
            <person name="Cohen L."/>
        </authorList>
    </citation>
    <scope>NUCLEOTIDE SEQUENCE</scope>
    <source>
        <strain evidence="2">CCMP441</strain>
        <strain evidence="3">CCMP644</strain>
    </source>
</reference>
<feature type="compositionally biased region" description="Low complexity" evidence="1">
    <location>
        <begin position="18"/>
        <end position="52"/>
    </location>
</feature>
<accession>A0A6T8KJW9</accession>
<dbReference type="EMBL" id="HBFX01027078">
    <property type="protein sequence ID" value="CAD8963737.1"/>
    <property type="molecule type" value="Transcribed_RNA"/>
</dbReference>
<evidence type="ECO:0000313" key="3">
    <source>
        <dbReference type="EMBL" id="CAD8963737.1"/>
    </source>
</evidence>
<feature type="compositionally biased region" description="Basic and acidic residues" evidence="1">
    <location>
        <begin position="1"/>
        <end position="10"/>
    </location>
</feature>
<evidence type="ECO:0000256" key="1">
    <source>
        <dbReference type="SAM" id="MobiDB-lite"/>
    </source>
</evidence>
<organism evidence="3">
    <name type="scientific">Hemiselmis andersenii</name>
    <name type="common">Cryptophyte alga</name>
    <dbReference type="NCBI Taxonomy" id="464988"/>
    <lineage>
        <taxon>Eukaryota</taxon>
        <taxon>Cryptophyceae</taxon>
        <taxon>Cryptomonadales</taxon>
        <taxon>Hemiselmidaceae</taxon>
        <taxon>Hemiselmis</taxon>
    </lineage>
</organism>
<dbReference type="AlphaFoldDB" id="A0A6T8KJW9"/>
<name>A0A6T8KJW9_HEMAN</name>
<evidence type="ECO:0000313" key="2">
    <source>
        <dbReference type="EMBL" id="CAD8744287.1"/>
    </source>
</evidence>
<proteinExistence type="predicted"/>
<feature type="region of interest" description="Disordered" evidence="1">
    <location>
        <begin position="112"/>
        <end position="143"/>
    </location>
</feature>
<dbReference type="EMBL" id="HBFK01017467">
    <property type="protein sequence ID" value="CAD8744287.1"/>
    <property type="molecule type" value="Transcribed_RNA"/>
</dbReference>
<gene>
    <name evidence="3" type="ORF">HAND00432_LOCUS16399</name>
    <name evidence="2" type="ORF">HAND1043_LOCUS10782</name>
</gene>
<protein>
    <submittedName>
        <fullName evidence="3">Uncharacterized protein</fullName>
    </submittedName>
</protein>
<feature type="compositionally biased region" description="Basic and acidic residues" evidence="1">
    <location>
        <begin position="112"/>
        <end position="126"/>
    </location>
</feature>
<feature type="region of interest" description="Disordered" evidence="1">
    <location>
        <begin position="1"/>
        <end position="98"/>
    </location>
</feature>
<feature type="compositionally biased region" description="Low complexity" evidence="1">
    <location>
        <begin position="134"/>
        <end position="143"/>
    </location>
</feature>